<evidence type="ECO:0000313" key="2">
    <source>
        <dbReference type="Proteomes" id="UP001259832"/>
    </source>
</evidence>
<proteinExistence type="predicted"/>
<dbReference type="Proteomes" id="UP001259832">
    <property type="component" value="Unassembled WGS sequence"/>
</dbReference>
<dbReference type="AlphaFoldDB" id="A0AAD9GWV8"/>
<keyword evidence="2" id="KW-1185">Reference proteome</keyword>
<dbReference type="EMBL" id="JASMQC010000004">
    <property type="protein sequence ID" value="KAK1945541.1"/>
    <property type="molecule type" value="Genomic_DNA"/>
</dbReference>
<comment type="caution">
    <text evidence="1">The sequence shown here is derived from an EMBL/GenBank/DDBJ whole genome shotgun (WGS) entry which is preliminary data.</text>
</comment>
<protein>
    <submittedName>
        <fullName evidence="1">Uncharacterized protein</fullName>
    </submittedName>
</protein>
<gene>
    <name evidence="1" type="ORF">P3T76_002589</name>
</gene>
<evidence type="ECO:0000313" key="1">
    <source>
        <dbReference type="EMBL" id="KAK1945541.1"/>
    </source>
</evidence>
<reference evidence="1" key="1">
    <citation type="submission" date="2023-08" db="EMBL/GenBank/DDBJ databases">
        <title>Reference Genome Resource for the Citrus Pathogen Phytophthora citrophthora.</title>
        <authorList>
            <person name="Moller H."/>
            <person name="Coetzee B."/>
            <person name="Rose L.J."/>
            <person name="Van Niekerk J.M."/>
        </authorList>
    </citation>
    <scope>NUCLEOTIDE SEQUENCE</scope>
    <source>
        <strain evidence="1">STE-U-9442</strain>
    </source>
</reference>
<organism evidence="1 2">
    <name type="scientific">Phytophthora citrophthora</name>
    <dbReference type="NCBI Taxonomy" id="4793"/>
    <lineage>
        <taxon>Eukaryota</taxon>
        <taxon>Sar</taxon>
        <taxon>Stramenopiles</taxon>
        <taxon>Oomycota</taxon>
        <taxon>Peronosporomycetes</taxon>
        <taxon>Peronosporales</taxon>
        <taxon>Peronosporaceae</taxon>
        <taxon>Phytophthora</taxon>
    </lineage>
</organism>
<accession>A0AAD9GWV8</accession>
<name>A0AAD9GWV8_9STRA</name>
<sequence>MGPGLQTQFGGAKSVFYTEAMQSKKTKAEMKCIHEVIMLNLTTPDYRAEFFGLAPGSDFHTCLEKVIH</sequence>